<evidence type="ECO:0000259" key="2">
    <source>
        <dbReference type="Pfam" id="PF03109"/>
    </source>
</evidence>
<dbReference type="STRING" id="105231.A0A1Y1HTN8"/>
<reference evidence="3 4" key="1">
    <citation type="journal article" date="2014" name="Nat. Commun.">
        <title>Klebsormidium flaccidum genome reveals primary factors for plant terrestrial adaptation.</title>
        <authorList>
            <person name="Hori K."/>
            <person name="Maruyama F."/>
            <person name="Fujisawa T."/>
            <person name="Togashi T."/>
            <person name="Yamamoto N."/>
            <person name="Seo M."/>
            <person name="Sato S."/>
            <person name="Yamada T."/>
            <person name="Mori H."/>
            <person name="Tajima N."/>
            <person name="Moriyama T."/>
            <person name="Ikeuchi M."/>
            <person name="Watanabe M."/>
            <person name="Wada H."/>
            <person name="Kobayashi K."/>
            <person name="Saito M."/>
            <person name="Masuda T."/>
            <person name="Sasaki-Sekimoto Y."/>
            <person name="Mashiguchi K."/>
            <person name="Awai K."/>
            <person name="Shimojima M."/>
            <person name="Masuda S."/>
            <person name="Iwai M."/>
            <person name="Nobusawa T."/>
            <person name="Narise T."/>
            <person name="Kondo S."/>
            <person name="Saito H."/>
            <person name="Sato R."/>
            <person name="Murakawa M."/>
            <person name="Ihara Y."/>
            <person name="Oshima-Yamada Y."/>
            <person name="Ohtaka K."/>
            <person name="Satoh M."/>
            <person name="Sonobe K."/>
            <person name="Ishii M."/>
            <person name="Ohtani R."/>
            <person name="Kanamori-Sato M."/>
            <person name="Honoki R."/>
            <person name="Miyazaki D."/>
            <person name="Mochizuki H."/>
            <person name="Umetsu J."/>
            <person name="Higashi K."/>
            <person name="Shibata D."/>
            <person name="Kamiya Y."/>
            <person name="Sato N."/>
            <person name="Nakamura Y."/>
            <person name="Tabata S."/>
            <person name="Ida S."/>
            <person name="Kurokawa K."/>
            <person name="Ohta H."/>
        </authorList>
    </citation>
    <scope>NUCLEOTIDE SEQUENCE [LARGE SCALE GENOMIC DNA]</scope>
    <source>
        <strain evidence="3 4">NIES-2285</strain>
    </source>
</reference>
<protein>
    <submittedName>
        <fullName evidence="3">Putative ubiquinone biosynthesis protein UbiB</fullName>
    </submittedName>
</protein>
<dbReference type="CDD" id="cd13971">
    <property type="entry name" value="ADCK2-like"/>
    <property type="match status" value="1"/>
</dbReference>
<evidence type="ECO:0000313" key="3">
    <source>
        <dbReference type="EMBL" id="GAQ80371.1"/>
    </source>
</evidence>
<dbReference type="PANTHER" id="PTHR45890:SF1">
    <property type="entry name" value="AARF DOMAIN CONTAINING KINASE 2"/>
    <property type="match status" value="1"/>
</dbReference>
<keyword evidence="3" id="KW-0830">Ubiquinone</keyword>
<evidence type="ECO:0000313" key="4">
    <source>
        <dbReference type="Proteomes" id="UP000054558"/>
    </source>
</evidence>
<organism evidence="3 4">
    <name type="scientific">Klebsormidium nitens</name>
    <name type="common">Green alga</name>
    <name type="synonym">Ulothrix nitens</name>
    <dbReference type="NCBI Taxonomy" id="105231"/>
    <lineage>
        <taxon>Eukaryota</taxon>
        <taxon>Viridiplantae</taxon>
        <taxon>Streptophyta</taxon>
        <taxon>Klebsormidiophyceae</taxon>
        <taxon>Klebsormidiales</taxon>
        <taxon>Klebsormidiaceae</taxon>
        <taxon>Klebsormidium</taxon>
    </lineage>
</organism>
<dbReference type="InterPro" id="IPR011009">
    <property type="entry name" value="Kinase-like_dom_sf"/>
</dbReference>
<name>A0A1Y1HTN8_KLENI</name>
<dbReference type="InterPro" id="IPR044095">
    <property type="entry name" value="ADCK2_dom"/>
</dbReference>
<keyword evidence="4" id="KW-1185">Reference proteome</keyword>
<dbReference type="Pfam" id="PF03109">
    <property type="entry name" value="ABC1"/>
    <property type="match status" value="1"/>
</dbReference>
<evidence type="ECO:0000256" key="1">
    <source>
        <dbReference type="ARBA" id="ARBA00009670"/>
    </source>
</evidence>
<dbReference type="Proteomes" id="UP000054558">
    <property type="component" value="Unassembled WGS sequence"/>
</dbReference>
<dbReference type="OrthoDB" id="1290869at2759"/>
<feature type="domain" description="ABC1 atypical kinase-like" evidence="2">
    <location>
        <begin position="330"/>
        <end position="590"/>
    </location>
</feature>
<gene>
    <name evidence="3" type="ORF">KFL_000520440</name>
</gene>
<dbReference type="PANTHER" id="PTHR45890">
    <property type="entry name" value="AARF DOMAIN CONTAINING KINASE 2 (PREDICTED)"/>
    <property type="match status" value="1"/>
</dbReference>
<dbReference type="AlphaFoldDB" id="A0A1Y1HTN8"/>
<dbReference type="OMA" id="SMVRTHH"/>
<dbReference type="InterPro" id="IPR004147">
    <property type="entry name" value="ABC1_dom"/>
</dbReference>
<dbReference type="EMBL" id="DF237001">
    <property type="protein sequence ID" value="GAQ80371.1"/>
    <property type="molecule type" value="Genomic_DNA"/>
</dbReference>
<dbReference type="SUPFAM" id="SSF56112">
    <property type="entry name" value="Protein kinase-like (PK-like)"/>
    <property type="match status" value="1"/>
</dbReference>
<proteinExistence type="inferred from homology"/>
<accession>A0A1Y1HTN8</accession>
<dbReference type="InterPro" id="IPR052402">
    <property type="entry name" value="ADCK_kinase"/>
</dbReference>
<comment type="similarity">
    <text evidence="1">Belongs to the protein kinase superfamily. ADCK protein kinase family.</text>
</comment>
<sequence length="699" mass="76771">MALWGRLLIRASEAGEGARRALGHGLSGRSGAQARRALGKEPVQTVLAQGPPLRCGASVTTVPIGVALVLTSSRQVSKAASLLLARTTRCTLHPKHFSSSLRGKSLSYSGQQQLSLTSAAVRAYTTGVGRGTARQWTGPRSWSSAVGARGGGRAGMHSVAAGRAGELRHGWRALWEAWVEGSRGGTALPPALRTVGAISLACARSNVAARAFAVVVAQSWRSKVYAEPLFPGMHINSRAAPPPSPLWAAIKASLEGLVLVLRSMYLLLLFTPAVLMAPLADSLGPRFRKLWLRVVHASLEQAGAAFIKWGQWAATRPDLFPKDMCEQLTQLHSNAPAHSFKTTRKIVEAAFGRRISELFDDFEEVPVASGSIAQVHKAVLKRGGPVRLKGAAKRQEVAVKVRHPGVSEIIRRDFVIMNTMAQLCSTLPGLRWMRLDESVAQFAVFMLEQVDLAREAAQLSRFLYNFRRWKDVSFPVPVYPLVHPAVLVETFERGQSVAAFMDTSRKPELNSQLAHIGTHTLLKMLLVDNFIHADLHPGNILVRVEGRRKHPHLVLLDVGMTAQLAPRDRYTLLELFKGVAQRDGRRVAEMTLQFSRQQECPDPARFVADVEKLFESFHVDKRASLHTGECMAELLEEVRRHRVNIDGSVCTVIVTTLVLESWQRRLDPDLNIMDTLHALLFKADWATSVGHTIDALMAP</sequence>